<evidence type="ECO:0000256" key="1">
    <source>
        <dbReference type="SAM" id="Phobius"/>
    </source>
</evidence>
<protein>
    <submittedName>
        <fullName evidence="2">Uncharacterized protein</fullName>
    </submittedName>
</protein>
<evidence type="ECO:0000313" key="2">
    <source>
        <dbReference type="EMBL" id="MBD3109569.1"/>
    </source>
</evidence>
<comment type="caution">
    <text evidence="2">The sequence shown here is derived from an EMBL/GenBank/DDBJ whole genome shotgun (WGS) entry which is preliminary data.</text>
</comment>
<keyword evidence="1" id="KW-0812">Transmembrane</keyword>
<name>A0A927HC25_9BACI</name>
<evidence type="ECO:0000313" key="3">
    <source>
        <dbReference type="Proteomes" id="UP000602076"/>
    </source>
</evidence>
<keyword evidence="1" id="KW-0472">Membrane</keyword>
<proteinExistence type="predicted"/>
<organism evidence="2 3">
    <name type="scientific">Peribacillus faecalis</name>
    <dbReference type="NCBI Taxonomy" id="2772559"/>
    <lineage>
        <taxon>Bacteria</taxon>
        <taxon>Bacillati</taxon>
        <taxon>Bacillota</taxon>
        <taxon>Bacilli</taxon>
        <taxon>Bacillales</taxon>
        <taxon>Bacillaceae</taxon>
        <taxon>Peribacillus</taxon>
    </lineage>
</organism>
<keyword evidence="3" id="KW-1185">Reference proteome</keyword>
<sequence length="58" mass="6724">MNWTAIAIVSFIFLILLEVGVQFFINYGRKKSDSFIKLKIRAYKERKAQKEKSGGLPM</sequence>
<dbReference type="Proteomes" id="UP000602076">
    <property type="component" value="Unassembled WGS sequence"/>
</dbReference>
<feature type="transmembrane region" description="Helical" evidence="1">
    <location>
        <begin position="6"/>
        <end position="27"/>
    </location>
</feature>
<gene>
    <name evidence="2" type="ORF">IEO70_14570</name>
</gene>
<dbReference type="RefSeq" id="WP_190999107.1">
    <property type="nucleotide sequence ID" value="NZ_JACXSI010000038.1"/>
</dbReference>
<reference evidence="2" key="1">
    <citation type="submission" date="2020-09" db="EMBL/GenBank/DDBJ databases">
        <title>Bacillus faecalis sp. nov., a moderately halophilic bacterium isolated from cow faeces.</title>
        <authorList>
            <person name="Jiang L."/>
            <person name="Lee J."/>
        </authorList>
    </citation>
    <scope>NUCLEOTIDE SEQUENCE</scope>
    <source>
        <strain evidence="2">AGMB 02131</strain>
    </source>
</reference>
<dbReference type="AlphaFoldDB" id="A0A927HC25"/>
<accession>A0A927HC25</accession>
<keyword evidence="1" id="KW-1133">Transmembrane helix</keyword>
<dbReference type="EMBL" id="JACXSI010000038">
    <property type="protein sequence ID" value="MBD3109569.1"/>
    <property type="molecule type" value="Genomic_DNA"/>
</dbReference>